<feature type="signal peptide" evidence="2">
    <location>
        <begin position="1"/>
        <end position="21"/>
    </location>
</feature>
<keyword evidence="2" id="KW-0732">Signal</keyword>
<proteinExistence type="predicted"/>
<evidence type="ECO:0000313" key="4">
    <source>
        <dbReference type="Proteomes" id="UP001163624"/>
    </source>
</evidence>
<evidence type="ECO:0000256" key="1">
    <source>
        <dbReference type="SAM" id="MobiDB-lite"/>
    </source>
</evidence>
<feature type="chain" id="PRO_5045583481" evidence="2">
    <location>
        <begin position="22"/>
        <end position="114"/>
    </location>
</feature>
<gene>
    <name evidence="3" type="ORF">OU419_15875</name>
</gene>
<feature type="compositionally biased region" description="Low complexity" evidence="1">
    <location>
        <begin position="27"/>
        <end position="41"/>
    </location>
</feature>
<feature type="region of interest" description="Disordered" evidence="1">
    <location>
        <begin position="24"/>
        <end position="114"/>
    </location>
</feature>
<dbReference type="RefSeq" id="WP_254473868.1">
    <property type="nucleotide sequence ID" value="NZ_CP113432.1"/>
</dbReference>
<sequence length="114" mass="12161">MKRPSCLLAALCCVIAVPAGAQKFSAQEQPRPQPQQWETRQSPPMIQRNYVSPGASGSVGGSSNWQRYDGYGGTQIQRGYGESRSGTVIIDQSGGGIRQSTAYPNGAVYPRTGP</sequence>
<dbReference type="EMBL" id="CP113432">
    <property type="protein sequence ID" value="WAI47256.1"/>
    <property type="molecule type" value="Genomic_DNA"/>
</dbReference>
<evidence type="ECO:0000313" key="3">
    <source>
        <dbReference type="EMBL" id="WAI47256.1"/>
    </source>
</evidence>
<name>A0ABY6ZR32_9PSED</name>
<protein>
    <submittedName>
        <fullName evidence="3">Uncharacterized protein</fullName>
    </submittedName>
</protein>
<evidence type="ECO:0000256" key="2">
    <source>
        <dbReference type="SAM" id="SignalP"/>
    </source>
</evidence>
<dbReference type="Proteomes" id="UP001163624">
    <property type="component" value="Chromosome"/>
</dbReference>
<organism evidence="3 4">
    <name type="scientific">Pseudomonas triclosanedens</name>
    <dbReference type="NCBI Taxonomy" id="2961893"/>
    <lineage>
        <taxon>Bacteria</taxon>
        <taxon>Pseudomonadati</taxon>
        <taxon>Pseudomonadota</taxon>
        <taxon>Gammaproteobacteria</taxon>
        <taxon>Pseudomonadales</taxon>
        <taxon>Pseudomonadaceae</taxon>
        <taxon>Pseudomonas</taxon>
    </lineage>
</organism>
<reference evidence="3" key="1">
    <citation type="submission" date="2022-11" db="EMBL/GenBank/DDBJ databases">
        <title>Pseudomonas triclosanedens sp. nov., a triclosan degrader isolated from activated sludge.</title>
        <authorList>
            <person name="Yin Y."/>
            <person name="Lu Z."/>
        </authorList>
    </citation>
    <scope>NUCLEOTIDE SEQUENCE</scope>
    <source>
        <strain evidence="3">ZM23</strain>
    </source>
</reference>
<accession>A0ABY6ZR32</accession>
<keyword evidence="4" id="KW-1185">Reference proteome</keyword>